<name>A0ABT3IYB3_9RHOB</name>
<keyword evidence="1" id="KW-0472">Membrane</keyword>
<gene>
    <name evidence="2" type="ORF">OM960_02350</name>
</gene>
<dbReference type="Proteomes" id="UP001207582">
    <property type="component" value="Unassembled WGS sequence"/>
</dbReference>
<comment type="caution">
    <text evidence="2">The sequence shown here is derived from an EMBL/GenBank/DDBJ whole genome shotgun (WGS) entry which is preliminary data.</text>
</comment>
<proteinExistence type="predicted"/>
<dbReference type="EMBL" id="JAPDOG010000002">
    <property type="protein sequence ID" value="MCW3780420.1"/>
    <property type="molecule type" value="Genomic_DNA"/>
</dbReference>
<dbReference type="RefSeq" id="WP_264770970.1">
    <property type="nucleotide sequence ID" value="NZ_JAPDOG010000002.1"/>
</dbReference>
<accession>A0ABT3IYB3</accession>
<evidence type="ECO:0000313" key="3">
    <source>
        <dbReference type="Proteomes" id="UP001207582"/>
    </source>
</evidence>
<reference evidence="2 3" key="1">
    <citation type="submission" date="2022-10" db="EMBL/GenBank/DDBJ databases">
        <title>Defluviimonas sp. CAU 1641 isolated from mud.</title>
        <authorList>
            <person name="Kim W."/>
        </authorList>
    </citation>
    <scope>NUCLEOTIDE SEQUENCE [LARGE SCALE GENOMIC DNA]</scope>
    <source>
        <strain evidence="2 3">CAU 1641</strain>
    </source>
</reference>
<keyword evidence="1" id="KW-0812">Transmembrane</keyword>
<sequence>MSDVPPSFVTHELHDGEEMISFVPEPDQGTRLRILRAFVPLALVLIFGLALSFDDRRSPADALGMLGVVGSVVYIFVHVIRLCRTSYAITSKRLMRFVAGRKIEDLELAACAKPFVLDLSKSDSLIARGSARFMSLQPIVRFDRTQVASLTLGAFLTSRDRTGMQIGYPAHDIPTPQILGDATRAWEAAQ</sequence>
<protein>
    <recommendedName>
        <fullName evidence="4">PH domain-containing protein</fullName>
    </recommendedName>
</protein>
<evidence type="ECO:0000256" key="1">
    <source>
        <dbReference type="SAM" id="Phobius"/>
    </source>
</evidence>
<organism evidence="2 3">
    <name type="scientific">Defluviimonas salinarum</name>
    <dbReference type="NCBI Taxonomy" id="2992147"/>
    <lineage>
        <taxon>Bacteria</taxon>
        <taxon>Pseudomonadati</taxon>
        <taxon>Pseudomonadota</taxon>
        <taxon>Alphaproteobacteria</taxon>
        <taxon>Rhodobacterales</taxon>
        <taxon>Paracoccaceae</taxon>
        <taxon>Albidovulum</taxon>
    </lineage>
</organism>
<evidence type="ECO:0000313" key="2">
    <source>
        <dbReference type="EMBL" id="MCW3780420.1"/>
    </source>
</evidence>
<evidence type="ECO:0008006" key="4">
    <source>
        <dbReference type="Google" id="ProtNLM"/>
    </source>
</evidence>
<keyword evidence="3" id="KW-1185">Reference proteome</keyword>
<keyword evidence="1" id="KW-1133">Transmembrane helix</keyword>
<feature type="transmembrane region" description="Helical" evidence="1">
    <location>
        <begin position="34"/>
        <end position="53"/>
    </location>
</feature>
<feature type="transmembrane region" description="Helical" evidence="1">
    <location>
        <begin position="65"/>
        <end position="83"/>
    </location>
</feature>